<reference evidence="10" key="2">
    <citation type="submission" date="2014-02" db="EMBL/GenBank/DDBJ databases">
        <title>Complete DNA sequence of /Kuraishia capsulata/ illustrates novel genomic features among budding yeasts (/Saccharomycotina/).</title>
        <authorList>
            <person name="Morales L."/>
            <person name="Noel B."/>
            <person name="Porcel B."/>
            <person name="Marcet-Houben M."/>
            <person name="Hullo M-F."/>
            <person name="Sacerdot C."/>
            <person name="Tekaia F."/>
            <person name="Leh-Louis V."/>
            <person name="Despons L."/>
            <person name="Khanna V."/>
            <person name="Aury J-M."/>
            <person name="Barbe V."/>
            <person name="Couloux A."/>
            <person name="Labadie K."/>
            <person name="Pelletier E."/>
            <person name="Souciet J-L."/>
            <person name="Boekhout T."/>
            <person name="Gabaldon T."/>
            <person name="Wincker P."/>
            <person name="Dujon B."/>
        </authorList>
    </citation>
    <scope>NUCLEOTIDE SEQUENCE</scope>
    <source>
        <strain evidence="10">CBS 1993</strain>
    </source>
</reference>
<evidence type="ECO:0000256" key="2">
    <source>
        <dbReference type="ARBA" id="ARBA00004496"/>
    </source>
</evidence>
<reference evidence="10" key="1">
    <citation type="submission" date="2013-12" db="EMBL/GenBank/DDBJ databases">
        <authorList>
            <person name="Genoscope - CEA"/>
        </authorList>
    </citation>
    <scope>NUCLEOTIDE SEQUENCE</scope>
    <source>
        <strain evidence="10">CBS 1993</strain>
    </source>
</reference>
<feature type="region of interest" description="Disordered" evidence="8">
    <location>
        <begin position="454"/>
        <end position="477"/>
    </location>
</feature>
<evidence type="ECO:0000256" key="4">
    <source>
        <dbReference type="ARBA" id="ARBA00022490"/>
    </source>
</evidence>
<accession>W6MQS2</accession>
<dbReference type="GO" id="GO:0005546">
    <property type="term" value="F:phosphatidylinositol-4,5-bisphosphate binding"/>
    <property type="evidence" value="ECO:0007669"/>
    <property type="project" value="EnsemblFungi"/>
</dbReference>
<dbReference type="GO" id="GO:0030479">
    <property type="term" value="C:actin cortical patch"/>
    <property type="evidence" value="ECO:0007669"/>
    <property type="project" value="EnsemblFungi"/>
</dbReference>
<feature type="compositionally biased region" description="Low complexity" evidence="8">
    <location>
        <begin position="350"/>
        <end position="367"/>
    </location>
</feature>
<dbReference type="EMBL" id="HG793130">
    <property type="protein sequence ID" value="CDK29016.1"/>
    <property type="molecule type" value="Genomic_DNA"/>
</dbReference>
<comment type="subcellular location">
    <subcellularLocation>
        <location evidence="2">Cytoplasm</location>
    </subcellularLocation>
    <subcellularLocation>
        <location evidence="1">Membrane</location>
        <topology evidence="1">Peripheral membrane protein</topology>
    </subcellularLocation>
</comment>
<evidence type="ECO:0000256" key="6">
    <source>
        <dbReference type="ARBA" id="ARBA00023121"/>
    </source>
</evidence>
<proteinExistence type="inferred from homology"/>
<dbReference type="CDD" id="cd16991">
    <property type="entry name" value="ENTH_Ent1_Ent2"/>
    <property type="match status" value="1"/>
</dbReference>
<feature type="region of interest" description="Disordered" evidence="8">
    <location>
        <begin position="145"/>
        <end position="200"/>
    </location>
</feature>
<dbReference type="GO" id="GO:0005886">
    <property type="term" value="C:plasma membrane"/>
    <property type="evidence" value="ECO:0007669"/>
    <property type="project" value="TreeGrafter"/>
</dbReference>
<dbReference type="OrthoDB" id="4033880at2759"/>
<dbReference type="GO" id="GO:0030276">
    <property type="term" value="F:clathrin binding"/>
    <property type="evidence" value="ECO:0007669"/>
    <property type="project" value="TreeGrafter"/>
</dbReference>
<feature type="compositionally biased region" description="Polar residues" evidence="8">
    <location>
        <begin position="468"/>
        <end position="477"/>
    </location>
</feature>
<dbReference type="Pfam" id="PF01417">
    <property type="entry name" value="ENTH"/>
    <property type="match status" value="1"/>
</dbReference>
<organism evidence="10 11">
    <name type="scientific">Kuraishia capsulata CBS 1993</name>
    <dbReference type="NCBI Taxonomy" id="1382522"/>
    <lineage>
        <taxon>Eukaryota</taxon>
        <taxon>Fungi</taxon>
        <taxon>Dikarya</taxon>
        <taxon>Ascomycota</taxon>
        <taxon>Saccharomycotina</taxon>
        <taxon>Pichiomycetes</taxon>
        <taxon>Pichiales</taxon>
        <taxon>Pichiaceae</taxon>
        <taxon>Kuraishia</taxon>
    </lineage>
</organism>
<evidence type="ECO:0000259" key="9">
    <source>
        <dbReference type="PROSITE" id="PS50942"/>
    </source>
</evidence>
<dbReference type="Proteomes" id="UP000019384">
    <property type="component" value="Unassembled WGS sequence"/>
</dbReference>
<dbReference type="InterPro" id="IPR003903">
    <property type="entry name" value="UIM_dom"/>
</dbReference>
<dbReference type="InterPro" id="IPR013809">
    <property type="entry name" value="ENTH"/>
</dbReference>
<keyword evidence="5" id="KW-0597">Phosphoprotein</keyword>
<dbReference type="PANTHER" id="PTHR12276:SF110">
    <property type="entry name" value="EPSIN-1-RELATED"/>
    <property type="match status" value="1"/>
</dbReference>
<dbReference type="SMART" id="SM00273">
    <property type="entry name" value="ENTH"/>
    <property type="match status" value="1"/>
</dbReference>
<dbReference type="STRING" id="1382522.W6MQS2"/>
<dbReference type="Gene3D" id="1.25.40.90">
    <property type="match status" value="1"/>
</dbReference>
<keyword evidence="7" id="KW-0175">Coiled coil</keyword>
<feature type="coiled-coil region" evidence="7">
    <location>
        <begin position="270"/>
        <end position="304"/>
    </location>
</feature>
<evidence type="ECO:0000256" key="1">
    <source>
        <dbReference type="ARBA" id="ARBA00004170"/>
    </source>
</evidence>
<dbReference type="GO" id="GO:0030125">
    <property type="term" value="C:clathrin vesicle coat"/>
    <property type="evidence" value="ECO:0007669"/>
    <property type="project" value="TreeGrafter"/>
</dbReference>
<dbReference type="PROSITE" id="PS50942">
    <property type="entry name" value="ENTH"/>
    <property type="match status" value="1"/>
</dbReference>
<dbReference type="GeneID" id="34522393"/>
<evidence type="ECO:0000313" key="11">
    <source>
        <dbReference type="Proteomes" id="UP000019384"/>
    </source>
</evidence>
<evidence type="ECO:0000256" key="5">
    <source>
        <dbReference type="ARBA" id="ARBA00022553"/>
    </source>
</evidence>
<gene>
    <name evidence="10" type="ORF">KUCA_T00005002001</name>
</gene>
<protein>
    <recommendedName>
        <fullName evidence="9">ENTH domain-containing protein</fullName>
    </recommendedName>
</protein>
<feature type="domain" description="ENTH" evidence="9">
    <location>
        <begin position="11"/>
        <end position="143"/>
    </location>
</feature>
<keyword evidence="6" id="KW-0446">Lipid-binding</keyword>
<dbReference type="GO" id="GO:0005768">
    <property type="term" value="C:endosome"/>
    <property type="evidence" value="ECO:0007669"/>
    <property type="project" value="TreeGrafter"/>
</dbReference>
<keyword evidence="11" id="KW-1185">Reference proteome</keyword>
<dbReference type="AlphaFoldDB" id="W6MQS2"/>
<dbReference type="GO" id="GO:0007015">
    <property type="term" value="P:actin filament organization"/>
    <property type="evidence" value="ECO:0007669"/>
    <property type="project" value="TreeGrafter"/>
</dbReference>
<evidence type="ECO:0000256" key="7">
    <source>
        <dbReference type="SAM" id="Coils"/>
    </source>
</evidence>
<dbReference type="HOGENOM" id="CLU_012678_0_1_1"/>
<dbReference type="PROSITE" id="PS50330">
    <property type="entry name" value="UIM"/>
    <property type="match status" value="2"/>
</dbReference>
<feature type="region of interest" description="Disordered" evidence="8">
    <location>
        <begin position="334"/>
        <end position="370"/>
    </location>
</feature>
<dbReference type="GO" id="GO:0006897">
    <property type="term" value="P:endocytosis"/>
    <property type="evidence" value="ECO:0007669"/>
    <property type="project" value="EnsemblFungi"/>
</dbReference>
<dbReference type="PANTHER" id="PTHR12276">
    <property type="entry name" value="EPSIN/ENT-RELATED"/>
    <property type="match status" value="1"/>
</dbReference>
<dbReference type="InterPro" id="IPR008942">
    <property type="entry name" value="ENTH_VHS"/>
</dbReference>
<dbReference type="FunFam" id="1.25.40.90:FF:000006">
    <property type="entry name" value="Clathrin interactor 1"/>
    <property type="match status" value="1"/>
</dbReference>
<evidence type="ECO:0000313" key="10">
    <source>
        <dbReference type="EMBL" id="CDK29016.1"/>
    </source>
</evidence>
<dbReference type="RefSeq" id="XP_022461005.1">
    <property type="nucleotide sequence ID" value="XM_022606144.1"/>
</dbReference>
<evidence type="ECO:0000256" key="3">
    <source>
        <dbReference type="ARBA" id="ARBA00010130"/>
    </source>
</evidence>
<comment type="similarity">
    <text evidence="3">Belongs to the epsin family.</text>
</comment>
<sequence length="477" mass="54161">MSKAFVRSIKNVTNGYSSVQVLVRNATSNEPSGPSVSEMAEVSSHTFDQGEFLEVMDMVDKRLNDKGKNWRHVAKALTLFEYLVLNGSDRCVHWAKHNLYIVKTLREFTFIDDHDKDQGALIRVKAKELTSLLLNDERLMEERRLAKERNGHGRRKRRQREDGEEEEYDDDLQKALEQSRLTAEEEERRRRMNGSDESLQRALQLSLEEEEMRKKANQGNLLDLDDEPQYALGQIIGYDMFGNPIYENQAMNTGYLQNAYSTGYQDYAAQQAAQQQAQQQALLLQQQQQQQQYLQEQAALQQQQQYQQYLLQQQQLAAQQQAYLQQQQQQQQQLAMQTGSNNPFAFGSGQQPQSPPQQQQSQQQPQPVKQTLTGNQKMNEKFSGLNALLATGTGIDTFGNEGSTRIPAQHTKTGTFINSSGTGFKQETGQNNPFFGTQYTGVASTGVIPSYTGYGFGNSQQPQQQRQNGNSESLIDL</sequence>
<dbReference type="SUPFAM" id="SSF48464">
    <property type="entry name" value="ENTH/VHS domain"/>
    <property type="match status" value="1"/>
</dbReference>
<dbReference type="SMART" id="SM00726">
    <property type="entry name" value="UIM"/>
    <property type="match status" value="2"/>
</dbReference>
<dbReference type="Pfam" id="PF02809">
    <property type="entry name" value="UIM"/>
    <property type="match status" value="2"/>
</dbReference>
<keyword evidence="4" id="KW-0963">Cytoplasm</keyword>
<name>W6MQS2_9ASCO</name>
<evidence type="ECO:0000256" key="8">
    <source>
        <dbReference type="SAM" id="MobiDB-lite"/>
    </source>
</evidence>